<evidence type="ECO:0000256" key="4">
    <source>
        <dbReference type="ARBA" id="ARBA00022729"/>
    </source>
</evidence>
<comment type="similarity">
    <text evidence="2 8">Belongs to the periplasmic pilus chaperone family.</text>
</comment>
<evidence type="ECO:0000313" key="12">
    <source>
        <dbReference type="Proteomes" id="UP001236270"/>
    </source>
</evidence>
<comment type="subcellular location">
    <subcellularLocation>
        <location evidence="1 8">Periplasm</location>
    </subcellularLocation>
</comment>
<dbReference type="Pfam" id="PF02753">
    <property type="entry name" value="PapD_C"/>
    <property type="match status" value="1"/>
</dbReference>
<keyword evidence="7" id="KW-0393">Immunoglobulin domain</keyword>
<accession>A0AAW8HIL7</accession>
<evidence type="ECO:0000256" key="2">
    <source>
        <dbReference type="ARBA" id="ARBA00007399"/>
    </source>
</evidence>
<sequence>MFSIITKECKPTKLIIFILAAIMFSSNAWSAVRPKLTRVVAYAENKETSVDIINESTENYLIQSWLEDTKGNEDSLPLVLTPPMMKIGARQEGKLRLVVLPIDLPQDRESVYWLSIQEIPPKAKNNAANKLVIAIRSRLKVFVRPQGLNGADAAKAIKMLKWTVERNGKNVWLKVRNPTPYHVSFGKLELKNSGQKSITLNDKTEMAAPMSTQKYLVPVSLQGKSATLTYSAVNDYGGETEVLTTEVNL</sequence>
<comment type="caution">
    <text evidence="11">The sequence shown here is derived from an EMBL/GenBank/DDBJ whole genome shotgun (WGS) entry which is preliminary data.</text>
</comment>
<evidence type="ECO:0000256" key="8">
    <source>
        <dbReference type="RuleBase" id="RU003918"/>
    </source>
</evidence>
<feature type="domain" description="Pili assembly chaperone N-terminal" evidence="9">
    <location>
        <begin position="32"/>
        <end position="148"/>
    </location>
</feature>
<dbReference type="InterPro" id="IPR016148">
    <property type="entry name" value="Pili_assmbl_chaperone_C"/>
</dbReference>
<dbReference type="RefSeq" id="WP_048253087.1">
    <property type="nucleotide sequence ID" value="NZ_CBCSIS010000018.1"/>
</dbReference>
<dbReference type="EMBL" id="JAVDNV010000002">
    <property type="protein sequence ID" value="MDQ2308340.1"/>
    <property type="molecule type" value="Genomic_DNA"/>
</dbReference>
<dbReference type="Pfam" id="PF00345">
    <property type="entry name" value="PapD_N"/>
    <property type="match status" value="1"/>
</dbReference>
<evidence type="ECO:0000256" key="6">
    <source>
        <dbReference type="ARBA" id="ARBA00023186"/>
    </source>
</evidence>
<dbReference type="Proteomes" id="UP001236270">
    <property type="component" value="Unassembled WGS sequence"/>
</dbReference>
<evidence type="ECO:0000313" key="11">
    <source>
        <dbReference type="EMBL" id="MDQ2308340.1"/>
    </source>
</evidence>
<dbReference type="InterPro" id="IPR001829">
    <property type="entry name" value="Pili_assmbl_chaperone_bac"/>
</dbReference>
<reference evidence="11" key="1">
    <citation type="submission" date="2023-08" db="EMBL/GenBank/DDBJ databases">
        <title>WGS of pathogenic bacterial species, Los Angeles County Public Health Laboratories.</title>
        <authorList>
            <person name="Garrigues J.M."/>
            <person name="Green N.M."/>
        </authorList>
    </citation>
    <scope>NUCLEOTIDE SEQUENCE</scope>
    <source>
        <strain evidence="11">LACPHL-BACT-2023-00068</strain>
    </source>
</reference>
<dbReference type="SUPFAM" id="SSF49354">
    <property type="entry name" value="PapD-like"/>
    <property type="match status" value="1"/>
</dbReference>
<dbReference type="InterPro" id="IPR013783">
    <property type="entry name" value="Ig-like_fold"/>
</dbReference>
<dbReference type="GO" id="GO:0030288">
    <property type="term" value="C:outer membrane-bounded periplasmic space"/>
    <property type="evidence" value="ECO:0007669"/>
    <property type="project" value="InterPro"/>
</dbReference>
<dbReference type="InterPro" id="IPR018046">
    <property type="entry name" value="Pili_assmbl_chaperone_CS"/>
</dbReference>
<keyword evidence="6 8" id="KW-0143">Chaperone</keyword>
<protein>
    <submittedName>
        <fullName evidence="11">Molecular chaperone</fullName>
    </submittedName>
</protein>
<evidence type="ECO:0000259" key="9">
    <source>
        <dbReference type="Pfam" id="PF00345"/>
    </source>
</evidence>
<dbReference type="InterPro" id="IPR036316">
    <property type="entry name" value="Pili_assmbl_chap_C_dom_sf"/>
</dbReference>
<keyword evidence="4" id="KW-0732">Signal</keyword>
<evidence type="ECO:0000256" key="5">
    <source>
        <dbReference type="ARBA" id="ARBA00022764"/>
    </source>
</evidence>
<dbReference type="PROSITE" id="PS00635">
    <property type="entry name" value="PILI_CHAPERONE"/>
    <property type="match status" value="1"/>
</dbReference>
<keyword evidence="3" id="KW-1029">Fimbrium biogenesis</keyword>
<evidence type="ECO:0000256" key="3">
    <source>
        <dbReference type="ARBA" id="ARBA00022558"/>
    </source>
</evidence>
<organism evidence="11 12">
    <name type="scientific">Pluralibacter gergoviae</name>
    <name type="common">Enterobacter gergoviae</name>
    <dbReference type="NCBI Taxonomy" id="61647"/>
    <lineage>
        <taxon>Bacteria</taxon>
        <taxon>Pseudomonadati</taxon>
        <taxon>Pseudomonadota</taxon>
        <taxon>Gammaproteobacteria</taxon>
        <taxon>Enterobacterales</taxon>
        <taxon>Enterobacteriaceae</taxon>
        <taxon>Pluralibacter</taxon>
    </lineage>
</organism>
<dbReference type="SUPFAM" id="SSF49584">
    <property type="entry name" value="Periplasmic chaperone C-domain"/>
    <property type="match status" value="1"/>
</dbReference>
<dbReference type="InterPro" id="IPR016147">
    <property type="entry name" value="Pili_assmbl_chaperone_N"/>
</dbReference>
<dbReference type="InterPro" id="IPR008962">
    <property type="entry name" value="PapD-like_sf"/>
</dbReference>
<proteinExistence type="inferred from homology"/>
<evidence type="ECO:0000256" key="7">
    <source>
        <dbReference type="ARBA" id="ARBA00023319"/>
    </source>
</evidence>
<dbReference type="Gene3D" id="2.60.40.10">
    <property type="entry name" value="Immunoglobulins"/>
    <property type="match status" value="2"/>
</dbReference>
<dbReference type="InterPro" id="IPR050643">
    <property type="entry name" value="Periplasmic_pilus_chap"/>
</dbReference>
<dbReference type="PANTHER" id="PTHR30251:SF2">
    <property type="entry name" value="FIMBRIAL CHAPERONE YADV-RELATED"/>
    <property type="match status" value="1"/>
</dbReference>
<keyword evidence="5" id="KW-0574">Periplasm</keyword>
<dbReference type="GeneID" id="61384185"/>
<name>A0AAW8HIL7_PLUGE</name>
<dbReference type="AlphaFoldDB" id="A0AAW8HIL7"/>
<dbReference type="PRINTS" id="PR00969">
    <property type="entry name" value="CHAPERONPILI"/>
</dbReference>
<evidence type="ECO:0000259" key="10">
    <source>
        <dbReference type="Pfam" id="PF02753"/>
    </source>
</evidence>
<gene>
    <name evidence="11" type="ORF">RBJ30_04430</name>
</gene>
<feature type="domain" description="Pili assembly chaperone C-terminal" evidence="10">
    <location>
        <begin position="175"/>
        <end position="240"/>
    </location>
</feature>
<evidence type="ECO:0000256" key="1">
    <source>
        <dbReference type="ARBA" id="ARBA00004418"/>
    </source>
</evidence>
<dbReference type="PANTHER" id="PTHR30251">
    <property type="entry name" value="PILUS ASSEMBLY CHAPERONE"/>
    <property type="match status" value="1"/>
</dbReference>
<dbReference type="GO" id="GO:0071555">
    <property type="term" value="P:cell wall organization"/>
    <property type="evidence" value="ECO:0007669"/>
    <property type="project" value="InterPro"/>
</dbReference>